<reference evidence="2 3" key="1">
    <citation type="submission" date="2014-02" db="EMBL/GenBank/DDBJ databases">
        <title>The genome sequence of the entomopathogenic fungus Metarhizium robertsii ARSEF 2575.</title>
        <authorList>
            <person name="Giuliano Garisto Donzelli B."/>
            <person name="Roe B.A."/>
            <person name="Macmil S.L."/>
            <person name="Krasnoff S.B."/>
            <person name="Gibson D.M."/>
        </authorList>
    </citation>
    <scope>NUCLEOTIDE SEQUENCE [LARGE SCALE GENOMIC DNA]</scope>
    <source>
        <strain evidence="2 3">ARSEF 2575</strain>
    </source>
</reference>
<dbReference type="OrthoDB" id="20872at2759"/>
<dbReference type="PANTHER" id="PTHR35391:SF5">
    <property type="entry name" value="DUF6590 DOMAIN-CONTAINING PROTEIN"/>
    <property type="match status" value="1"/>
</dbReference>
<organism evidence="2 3">
    <name type="scientific">Metarhizium robertsii</name>
    <dbReference type="NCBI Taxonomy" id="568076"/>
    <lineage>
        <taxon>Eukaryota</taxon>
        <taxon>Fungi</taxon>
        <taxon>Dikarya</taxon>
        <taxon>Ascomycota</taxon>
        <taxon>Pezizomycotina</taxon>
        <taxon>Sordariomycetes</taxon>
        <taxon>Hypocreomycetidae</taxon>
        <taxon>Hypocreales</taxon>
        <taxon>Clavicipitaceae</taxon>
        <taxon>Metarhizium</taxon>
    </lineage>
</organism>
<feature type="region of interest" description="Disordered" evidence="1">
    <location>
        <begin position="254"/>
        <end position="278"/>
    </location>
</feature>
<dbReference type="AlphaFoldDB" id="A0A0A1UNS2"/>
<dbReference type="HOGENOM" id="CLU_009626_1_0_1"/>
<name>A0A0A1UNS2_9HYPO</name>
<protein>
    <submittedName>
        <fullName evidence="2">Large tegument protein UL36</fullName>
    </submittedName>
</protein>
<dbReference type="EMBL" id="JELW01000049">
    <property type="protein sequence ID" value="EXU96479.1"/>
    <property type="molecule type" value="Genomic_DNA"/>
</dbReference>
<dbReference type="PANTHER" id="PTHR35391">
    <property type="entry name" value="C2H2-TYPE DOMAIN-CONTAINING PROTEIN-RELATED"/>
    <property type="match status" value="1"/>
</dbReference>
<evidence type="ECO:0000256" key="1">
    <source>
        <dbReference type="SAM" id="MobiDB-lite"/>
    </source>
</evidence>
<comment type="caution">
    <text evidence="2">The sequence shown here is derived from an EMBL/GenBank/DDBJ whole genome shotgun (WGS) entry which is preliminary data.</text>
</comment>
<evidence type="ECO:0000313" key="2">
    <source>
        <dbReference type="EMBL" id="EXU96479.1"/>
    </source>
</evidence>
<proteinExistence type="predicted"/>
<dbReference type="eggNOG" id="KOG4177">
    <property type="taxonomic scope" value="Eukaryota"/>
</dbReference>
<sequence length="495" mass="55016">MPRTMSSPKTDGDCPTIAERATQCSSLFLKCMMMPGIVPDPSIMDNQLVSFTTWAAEMDVYRPPNISLDYKLRFSPNNMEIIHRLLDVIYDALTSLKPVDDPPQAPARKRRRISENGDSQVTRGVNDDTSDSDSNMDQAERNISIITHIIDGTVRRLVRLSDVVRESAKKGRGLKMAIYAYDEEANKAMAELRRATECYIYCQFPGAPDSLRSALVTANAMRLGRLYYQRRHPRRIDLRVEHLQTTATILHLAKTKESAPSVPPKPTTVNNPSGPAGPPPVLVTNATTAQQTDVTTLPAQPTAEVPRVASPIVNHTLSFPPIPPDNECPYCGVIIEFKGTTEWQPSAFHLRFPTVPAGRSRRDRPANIRNAKAWINHMQNVHGQLWECRAPSHNLILFDQEIEYQEHVIKEHGAPERHIGTLSEIALRRGVFAKKLECCPFGDDFQHPQESESSEVFSSEALQAHVAAHMEEVALLALQKLPGDGDGKSGKVDGG</sequence>
<evidence type="ECO:0000313" key="3">
    <source>
        <dbReference type="Proteomes" id="UP000030151"/>
    </source>
</evidence>
<feature type="region of interest" description="Disordered" evidence="1">
    <location>
        <begin position="99"/>
        <end position="136"/>
    </location>
</feature>
<dbReference type="Proteomes" id="UP000030151">
    <property type="component" value="Unassembled WGS sequence"/>
</dbReference>
<gene>
    <name evidence="2" type="ORF">X797_010440</name>
</gene>
<accession>A0A0A1UNS2</accession>